<feature type="region of interest" description="Disordered" evidence="1">
    <location>
        <begin position="1"/>
        <end position="56"/>
    </location>
</feature>
<evidence type="ECO:0000256" key="1">
    <source>
        <dbReference type="SAM" id="MobiDB-lite"/>
    </source>
</evidence>
<protein>
    <submittedName>
        <fullName evidence="2">RING</fullName>
    </submittedName>
</protein>
<name>A0A9E7KRY3_9LILI</name>
<feature type="compositionally biased region" description="Polar residues" evidence="1">
    <location>
        <begin position="27"/>
        <end position="41"/>
    </location>
</feature>
<proteinExistence type="predicted"/>
<gene>
    <name evidence="2" type="ORF">MUK42_17519</name>
</gene>
<dbReference type="OrthoDB" id="1711136at2759"/>
<reference evidence="2" key="1">
    <citation type="submission" date="2022-05" db="EMBL/GenBank/DDBJ databases">
        <title>The Musa troglodytarum L. genome provides insights into the mechanism of non-climacteric behaviour and enrichment of carotenoids.</title>
        <authorList>
            <person name="Wang J."/>
        </authorList>
    </citation>
    <scope>NUCLEOTIDE SEQUENCE</scope>
    <source>
        <tissue evidence="2">Leaf</tissue>
    </source>
</reference>
<dbReference type="EMBL" id="CP097510">
    <property type="protein sequence ID" value="URE29587.1"/>
    <property type="molecule type" value="Genomic_DNA"/>
</dbReference>
<sequence length="56" mass="5568">MTRSHPAAGAAATSRARRGKAPPRAVSTATERGCLTSSSRCATRMGTPATAPGGGR</sequence>
<accession>A0A9E7KRY3</accession>
<dbReference type="Proteomes" id="UP001055439">
    <property type="component" value="Chromosome 8"/>
</dbReference>
<organism evidence="2 3">
    <name type="scientific">Musa troglodytarum</name>
    <name type="common">fe'i banana</name>
    <dbReference type="NCBI Taxonomy" id="320322"/>
    <lineage>
        <taxon>Eukaryota</taxon>
        <taxon>Viridiplantae</taxon>
        <taxon>Streptophyta</taxon>
        <taxon>Embryophyta</taxon>
        <taxon>Tracheophyta</taxon>
        <taxon>Spermatophyta</taxon>
        <taxon>Magnoliopsida</taxon>
        <taxon>Liliopsida</taxon>
        <taxon>Zingiberales</taxon>
        <taxon>Musaceae</taxon>
        <taxon>Musa</taxon>
    </lineage>
</organism>
<evidence type="ECO:0000313" key="2">
    <source>
        <dbReference type="EMBL" id="URE29587.1"/>
    </source>
</evidence>
<dbReference type="AlphaFoldDB" id="A0A9E7KRY3"/>
<evidence type="ECO:0000313" key="3">
    <source>
        <dbReference type="Proteomes" id="UP001055439"/>
    </source>
</evidence>
<keyword evidence="3" id="KW-1185">Reference proteome</keyword>